<sequence>MTIEQLDALKDWASARMVELIAQSIGQDACKESHTRRQLENELDALFDVPVERDTITGRLL</sequence>
<dbReference type="EMBL" id="LR796526">
    <property type="protein sequence ID" value="CAB4149951.1"/>
    <property type="molecule type" value="Genomic_DNA"/>
</dbReference>
<gene>
    <name evidence="1" type="ORF">UFOVP555_53</name>
</gene>
<evidence type="ECO:0000313" key="1">
    <source>
        <dbReference type="EMBL" id="CAB4149951.1"/>
    </source>
</evidence>
<proteinExistence type="predicted"/>
<name>A0A6J5MVE7_9CAUD</name>
<accession>A0A6J5MVE7</accession>
<protein>
    <submittedName>
        <fullName evidence="1">Uncharacterized protein</fullName>
    </submittedName>
</protein>
<organism evidence="1">
    <name type="scientific">uncultured Caudovirales phage</name>
    <dbReference type="NCBI Taxonomy" id="2100421"/>
    <lineage>
        <taxon>Viruses</taxon>
        <taxon>Duplodnaviria</taxon>
        <taxon>Heunggongvirae</taxon>
        <taxon>Uroviricota</taxon>
        <taxon>Caudoviricetes</taxon>
        <taxon>Peduoviridae</taxon>
        <taxon>Maltschvirus</taxon>
        <taxon>Maltschvirus maltsch</taxon>
    </lineage>
</organism>
<reference evidence="1" key="1">
    <citation type="submission" date="2020-04" db="EMBL/GenBank/DDBJ databases">
        <authorList>
            <person name="Chiriac C."/>
            <person name="Salcher M."/>
            <person name="Ghai R."/>
            <person name="Kavagutti S V."/>
        </authorList>
    </citation>
    <scope>NUCLEOTIDE SEQUENCE</scope>
</reference>